<proteinExistence type="predicted"/>
<sequence>DFLSSPSESGGLLLDWPSVPPRTCVFVPLLLRDGGVLGAVPSGFLDASLVSAGQTGALEAVVGPSVEVALTLAEEEEDGSLRPVEESCNALLVDFSLEVAAYVSRYDPVTSPVEAVSFVPERPDQQVSFPEALATARAWLAAEEGERLAFYSAAEGGDALPQGQTGQGEVRRKAAPKAKRHTNAQLAEQIGNLVDLIPALTQQVQDLSLRQSALEKKAAEEPQADELMVDEETGEPLPPESQGALAKAMLQQSRALGTLVTHLVTQADASDPSLSSLGVAALGSRGASKRERLQEQLATRSGSFLLQVSQQALRRLSPSEPVPSTRAELLARKPVFTLYAERFGGFGSQRGLGIMFWLLANILDALVAGDTVGAEEMASLALIATEQASQDSGSWDIAYLLTLLEDPPHQLFAHRPASQNPRLRAFGGLTPQSWATTTLAYIKEIDAIQSRRSEATAAAKAKAQPSDPDQALPKPRRPRFPKKPKEAGS</sequence>
<dbReference type="Proteomes" id="UP000601435">
    <property type="component" value="Unassembled WGS sequence"/>
</dbReference>
<dbReference type="EMBL" id="CAJNJA010054213">
    <property type="protein sequence ID" value="CAE7852956.1"/>
    <property type="molecule type" value="Genomic_DNA"/>
</dbReference>
<organism evidence="2 3">
    <name type="scientific">Symbiodinium necroappetens</name>
    <dbReference type="NCBI Taxonomy" id="1628268"/>
    <lineage>
        <taxon>Eukaryota</taxon>
        <taxon>Sar</taxon>
        <taxon>Alveolata</taxon>
        <taxon>Dinophyceae</taxon>
        <taxon>Suessiales</taxon>
        <taxon>Symbiodiniaceae</taxon>
        <taxon>Symbiodinium</taxon>
    </lineage>
</organism>
<name>A0A813A3Y1_9DINO</name>
<dbReference type="OrthoDB" id="440580at2759"/>
<gene>
    <name evidence="2" type="ORF">SNEC2469_LOCUS26541</name>
</gene>
<feature type="region of interest" description="Disordered" evidence="1">
    <location>
        <begin position="159"/>
        <end position="178"/>
    </location>
</feature>
<keyword evidence="3" id="KW-1185">Reference proteome</keyword>
<protein>
    <submittedName>
        <fullName evidence="2">Uncharacterized protein</fullName>
    </submittedName>
</protein>
<comment type="caution">
    <text evidence="2">The sequence shown here is derived from an EMBL/GenBank/DDBJ whole genome shotgun (WGS) entry which is preliminary data.</text>
</comment>
<evidence type="ECO:0000313" key="2">
    <source>
        <dbReference type="EMBL" id="CAE7852956.1"/>
    </source>
</evidence>
<evidence type="ECO:0000313" key="3">
    <source>
        <dbReference type="Proteomes" id="UP000601435"/>
    </source>
</evidence>
<reference evidence="2" key="1">
    <citation type="submission" date="2021-02" db="EMBL/GenBank/DDBJ databases">
        <authorList>
            <person name="Dougan E. K."/>
            <person name="Rhodes N."/>
            <person name="Thang M."/>
            <person name="Chan C."/>
        </authorList>
    </citation>
    <scope>NUCLEOTIDE SEQUENCE</scope>
</reference>
<feature type="non-terminal residue" evidence="2">
    <location>
        <position position="489"/>
    </location>
</feature>
<dbReference type="AlphaFoldDB" id="A0A813A3Y1"/>
<feature type="region of interest" description="Disordered" evidence="1">
    <location>
        <begin position="453"/>
        <end position="489"/>
    </location>
</feature>
<evidence type="ECO:0000256" key="1">
    <source>
        <dbReference type="SAM" id="MobiDB-lite"/>
    </source>
</evidence>
<accession>A0A813A3Y1</accession>